<proteinExistence type="inferred from homology"/>
<dbReference type="Gene3D" id="1.10.3470.10">
    <property type="entry name" value="ABC transporter involved in vitamin B12 uptake, BtuC"/>
    <property type="match status" value="1"/>
</dbReference>
<dbReference type="InterPro" id="IPR001626">
    <property type="entry name" value="ABC_TroCD"/>
</dbReference>
<evidence type="ECO:0000256" key="1">
    <source>
        <dbReference type="ARBA" id="ARBA00004141"/>
    </source>
</evidence>
<evidence type="ECO:0000256" key="4">
    <source>
        <dbReference type="ARBA" id="ARBA00022989"/>
    </source>
</evidence>
<feature type="transmembrane region" description="Helical" evidence="7">
    <location>
        <begin position="33"/>
        <end position="56"/>
    </location>
</feature>
<gene>
    <name evidence="8" type="ORF">PPGU16_05210</name>
</gene>
<keyword evidence="3 6" id="KW-0812">Transmembrane</keyword>
<keyword evidence="5 7" id="KW-0472">Membrane</keyword>
<comment type="subcellular location">
    <subcellularLocation>
        <location evidence="6">Cell membrane</location>
        <topology evidence="6">Multi-pass membrane protein</topology>
    </subcellularLocation>
    <subcellularLocation>
        <location evidence="1">Membrane</location>
        <topology evidence="1">Multi-pass membrane protein</topology>
    </subcellularLocation>
</comment>
<reference evidence="8 9" key="1">
    <citation type="journal article" date="2020" name="Genes (Basel)">
        <title>Genomic Comparison of Insect Gut Symbionts from Divergent Burkholderia Subclades.</title>
        <authorList>
            <person name="Takeshita K."/>
            <person name="Kikuchi Y."/>
        </authorList>
    </citation>
    <scope>NUCLEOTIDE SEQUENCE [LARGE SCALE GENOMIC DNA]</scope>
    <source>
        <strain evidence="8 9">PGU16</strain>
    </source>
</reference>
<protein>
    <submittedName>
        <fullName evidence="8">ABC transporter permease</fullName>
    </submittedName>
</protein>
<keyword evidence="4 7" id="KW-1133">Transmembrane helix</keyword>
<dbReference type="GO" id="GO:0010043">
    <property type="term" value="P:response to zinc ion"/>
    <property type="evidence" value="ECO:0007669"/>
    <property type="project" value="TreeGrafter"/>
</dbReference>
<dbReference type="GO" id="GO:0043190">
    <property type="term" value="C:ATP-binding cassette (ABC) transporter complex"/>
    <property type="evidence" value="ECO:0007669"/>
    <property type="project" value="InterPro"/>
</dbReference>
<feature type="transmembrane region" description="Helical" evidence="7">
    <location>
        <begin position="238"/>
        <end position="262"/>
    </location>
</feature>
<feature type="transmembrane region" description="Helical" evidence="7">
    <location>
        <begin position="193"/>
        <end position="226"/>
    </location>
</feature>
<dbReference type="GO" id="GO:0055085">
    <property type="term" value="P:transmembrane transport"/>
    <property type="evidence" value="ECO:0007669"/>
    <property type="project" value="InterPro"/>
</dbReference>
<dbReference type="SUPFAM" id="SSF81345">
    <property type="entry name" value="ABC transporter involved in vitamin B12 uptake, BtuC"/>
    <property type="match status" value="1"/>
</dbReference>
<feature type="transmembrane region" description="Helical" evidence="7">
    <location>
        <begin position="112"/>
        <end position="135"/>
    </location>
</feature>
<keyword evidence="9" id="KW-1185">Reference proteome</keyword>
<dbReference type="PANTHER" id="PTHR30477">
    <property type="entry name" value="ABC-TRANSPORTER METAL-BINDING PROTEIN"/>
    <property type="match status" value="1"/>
</dbReference>
<evidence type="ECO:0000256" key="3">
    <source>
        <dbReference type="ARBA" id="ARBA00022692"/>
    </source>
</evidence>
<dbReference type="AlphaFoldDB" id="A0A7I8BFR5"/>
<dbReference type="Proteomes" id="UP000510888">
    <property type="component" value="Chromosome 1"/>
</dbReference>
<evidence type="ECO:0000256" key="2">
    <source>
        <dbReference type="ARBA" id="ARBA00008034"/>
    </source>
</evidence>
<feature type="transmembrane region" description="Helical" evidence="7">
    <location>
        <begin position="77"/>
        <end position="100"/>
    </location>
</feature>
<sequence length="290" mass="30016">MATDIRTVTRMGKSMPIITPQATDTRTMFEYDFMVNAFAASGIVAVLSGIVGYFLVMRGQTFAGHALSHVGFTGATGAVLIGVSPIWGMIGFTLAAGVGMGALGEKLAGRDVAIGVVLSLALGFGLLFLHFFTAYATQVTALLFGNVLGVSSSTLAVLAALGVVSLVALAAIMRPLLFASLQPELAEAKGVSLRLVSVLFLAIAALAVAACTQIVGVLLVFTLMVGPAAAAQNLSTRLSVGLVLAALLALAQAWIGVTLAFYTDWPTSFWITLLAALVYGVSLVAQYLRR</sequence>
<evidence type="ECO:0000256" key="6">
    <source>
        <dbReference type="RuleBase" id="RU003943"/>
    </source>
</evidence>
<dbReference type="KEGG" id="plad:PPGU16_05210"/>
<dbReference type="InterPro" id="IPR037294">
    <property type="entry name" value="ABC_BtuC-like"/>
</dbReference>
<accession>A0A7I8BFR5</accession>
<organism evidence="8 9">
    <name type="scientific">Paraburkholderia largidicola</name>
    <dbReference type="NCBI Taxonomy" id="3014751"/>
    <lineage>
        <taxon>Bacteria</taxon>
        <taxon>Pseudomonadati</taxon>
        <taxon>Pseudomonadota</taxon>
        <taxon>Betaproteobacteria</taxon>
        <taxon>Burkholderiales</taxon>
        <taxon>Burkholderiaceae</taxon>
        <taxon>Paraburkholderia</taxon>
    </lineage>
</organism>
<dbReference type="Pfam" id="PF00950">
    <property type="entry name" value="ABC-3"/>
    <property type="match status" value="1"/>
</dbReference>
<evidence type="ECO:0000313" key="9">
    <source>
        <dbReference type="Proteomes" id="UP000510888"/>
    </source>
</evidence>
<dbReference type="EMBL" id="AP023174">
    <property type="protein sequence ID" value="BCF87454.1"/>
    <property type="molecule type" value="Genomic_DNA"/>
</dbReference>
<keyword evidence="6" id="KW-0813">Transport</keyword>
<dbReference type="PANTHER" id="PTHR30477:SF0">
    <property type="entry name" value="METAL TRANSPORT SYSTEM MEMBRANE PROTEIN TM_0125-RELATED"/>
    <property type="match status" value="1"/>
</dbReference>
<evidence type="ECO:0000313" key="8">
    <source>
        <dbReference type="EMBL" id="BCF87454.1"/>
    </source>
</evidence>
<evidence type="ECO:0000256" key="5">
    <source>
        <dbReference type="ARBA" id="ARBA00023136"/>
    </source>
</evidence>
<evidence type="ECO:0000256" key="7">
    <source>
        <dbReference type="SAM" id="Phobius"/>
    </source>
</evidence>
<feature type="transmembrane region" description="Helical" evidence="7">
    <location>
        <begin position="147"/>
        <end position="173"/>
    </location>
</feature>
<comment type="similarity">
    <text evidence="2 6">Belongs to the ABC-3 integral membrane protein family.</text>
</comment>
<name>A0A7I8BFR5_9BURK</name>
<feature type="transmembrane region" description="Helical" evidence="7">
    <location>
        <begin position="268"/>
        <end position="288"/>
    </location>
</feature>